<dbReference type="Pfam" id="PF00916">
    <property type="entry name" value="Sulfate_transp"/>
    <property type="match status" value="1"/>
</dbReference>
<feature type="transmembrane region" description="Helical" evidence="5">
    <location>
        <begin position="125"/>
        <end position="145"/>
    </location>
</feature>
<evidence type="ECO:0000256" key="2">
    <source>
        <dbReference type="ARBA" id="ARBA00022692"/>
    </source>
</evidence>
<evidence type="ECO:0000256" key="1">
    <source>
        <dbReference type="ARBA" id="ARBA00004141"/>
    </source>
</evidence>
<comment type="subcellular location">
    <subcellularLocation>
        <location evidence="1">Membrane</location>
        <topology evidence="1">Multi-pass membrane protein</topology>
    </subcellularLocation>
</comment>
<feature type="transmembrane region" description="Helical" evidence="5">
    <location>
        <begin position="317"/>
        <end position="335"/>
    </location>
</feature>
<organism evidence="7 8">
    <name type="scientific">Tessaracoccus lubricantis</name>
    <dbReference type="NCBI Taxonomy" id="545543"/>
    <lineage>
        <taxon>Bacteria</taxon>
        <taxon>Bacillati</taxon>
        <taxon>Actinomycetota</taxon>
        <taxon>Actinomycetes</taxon>
        <taxon>Propionibacteriales</taxon>
        <taxon>Propionibacteriaceae</taxon>
        <taxon>Tessaracoccus</taxon>
    </lineage>
</organism>
<evidence type="ECO:0000313" key="8">
    <source>
        <dbReference type="Proteomes" id="UP001501521"/>
    </source>
</evidence>
<feature type="transmembrane region" description="Helical" evidence="5">
    <location>
        <begin position="203"/>
        <end position="224"/>
    </location>
</feature>
<protein>
    <submittedName>
        <fullName evidence="7">SulP family inorganic anion transporter</fullName>
    </submittedName>
</protein>
<dbReference type="Pfam" id="PF01740">
    <property type="entry name" value="STAS"/>
    <property type="match status" value="1"/>
</dbReference>
<dbReference type="PANTHER" id="PTHR11814">
    <property type="entry name" value="SULFATE TRANSPORTER"/>
    <property type="match status" value="1"/>
</dbReference>
<dbReference type="EMBL" id="BAABLV010000035">
    <property type="protein sequence ID" value="GAA4902414.1"/>
    <property type="molecule type" value="Genomic_DNA"/>
</dbReference>
<feature type="transmembrane region" description="Helical" evidence="5">
    <location>
        <begin position="231"/>
        <end position="254"/>
    </location>
</feature>
<feature type="transmembrane region" description="Helical" evidence="5">
    <location>
        <begin position="274"/>
        <end position="296"/>
    </location>
</feature>
<reference evidence="8" key="1">
    <citation type="journal article" date="2019" name="Int. J. Syst. Evol. Microbiol.">
        <title>The Global Catalogue of Microorganisms (GCM) 10K type strain sequencing project: providing services to taxonomists for standard genome sequencing and annotation.</title>
        <authorList>
            <consortium name="The Broad Institute Genomics Platform"/>
            <consortium name="The Broad Institute Genome Sequencing Center for Infectious Disease"/>
            <person name="Wu L."/>
            <person name="Ma J."/>
        </authorList>
    </citation>
    <scope>NUCLEOTIDE SEQUENCE [LARGE SCALE GENOMIC DNA]</scope>
    <source>
        <strain evidence="8">JCM 19125</strain>
    </source>
</reference>
<dbReference type="InterPro" id="IPR011547">
    <property type="entry name" value="SLC26A/SulP_dom"/>
</dbReference>
<dbReference type="Proteomes" id="UP001501521">
    <property type="component" value="Unassembled WGS sequence"/>
</dbReference>
<keyword evidence="3 5" id="KW-1133">Transmembrane helix</keyword>
<dbReference type="InterPro" id="IPR036513">
    <property type="entry name" value="STAS_dom_sf"/>
</dbReference>
<dbReference type="RefSeq" id="WP_345582676.1">
    <property type="nucleotide sequence ID" value="NZ_BAABLV010000035.1"/>
</dbReference>
<feature type="transmembrane region" description="Helical" evidence="5">
    <location>
        <begin position="157"/>
        <end position="177"/>
    </location>
</feature>
<keyword evidence="4 5" id="KW-0472">Membrane</keyword>
<gene>
    <name evidence="7" type="ORF">GCM10025789_21420</name>
</gene>
<evidence type="ECO:0000259" key="6">
    <source>
        <dbReference type="PROSITE" id="PS50801"/>
    </source>
</evidence>
<dbReference type="Gene3D" id="3.30.750.24">
    <property type="entry name" value="STAS domain"/>
    <property type="match status" value="1"/>
</dbReference>
<keyword evidence="8" id="KW-1185">Reference proteome</keyword>
<dbReference type="PROSITE" id="PS50801">
    <property type="entry name" value="STAS"/>
    <property type="match status" value="1"/>
</dbReference>
<feature type="transmembrane region" description="Helical" evidence="5">
    <location>
        <begin position="79"/>
        <end position="96"/>
    </location>
</feature>
<comment type="caution">
    <text evidence="7">The sequence shown here is derived from an EMBL/GenBank/DDBJ whole genome shotgun (WGS) entry which is preliminary data.</text>
</comment>
<feature type="transmembrane region" description="Helical" evidence="5">
    <location>
        <begin position="54"/>
        <end position="73"/>
    </location>
</feature>
<feature type="transmembrane region" description="Helical" evidence="5">
    <location>
        <begin position="407"/>
        <end position="434"/>
    </location>
</feature>
<evidence type="ECO:0000313" key="7">
    <source>
        <dbReference type="EMBL" id="GAA4902414.1"/>
    </source>
</evidence>
<sequence length="583" mass="61483">MGNRDFRIEPQRLTPREQIRRYRALAGEHIISLRNLWPGPADYGGLRQSWLKDLLAGITVGVVALPLALGFGVASGAGAAAGLVTAIVAGIVAAIFGGSHLQVSGPTGAMTVVLLPVIAKHGLGVIPLLAIMAGIIVVAMAVTAVGRSVELIPFPVVEGFTMGIGVIIALQQLPLILDAPRGESESTLMAGWQTIQQADWGHAWQPLAVAAAVVAMHVIGLRLVPRWPLALISIVVATVAVVLLPITVETIGALPTGLPSPQVPDFTIGMLQDLAGPALAIAALAALESLLSARVADGMRPDLTPSNPDRELMGQGLANVASGLFGGLPATGAIARTAVNVRSGARTRLSSVTHSVVLLAVMLLLAPIVGTVPMAALGGVLLVTAGRMINLRLGRTMLTVTRADRNTFLLTFGATVLLDLVAAVLLGLLMAGVMSLRHMATYSVVARQNLPTATVEGVVDWSPEQRHLRDAVAVFRVDGALFYGNAQRFIDEVNDIGGDVAAVIIRCHQMRILDASGAVALDTALKRLRRRRIIYVIQGMNNSQRRTSVLMGATEERHHVKELSEALTWIDDELRTGVHTKMT</sequence>
<dbReference type="SUPFAM" id="SSF52091">
    <property type="entry name" value="SpoIIaa-like"/>
    <property type="match status" value="1"/>
</dbReference>
<keyword evidence="2 5" id="KW-0812">Transmembrane</keyword>
<proteinExistence type="predicted"/>
<evidence type="ECO:0000256" key="4">
    <source>
        <dbReference type="ARBA" id="ARBA00023136"/>
    </source>
</evidence>
<dbReference type="InterPro" id="IPR001902">
    <property type="entry name" value="SLC26A/SulP_fam"/>
</dbReference>
<accession>A0ABP9FQU6</accession>
<evidence type="ECO:0000256" key="5">
    <source>
        <dbReference type="SAM" id="Phobius"/>
    </source>
</evidence>
<dbReference type="CDD" id="cd07042">
    <property type="entry name" value="STAS_SulP_like_sulfate_transporter"/>
    <property type="match status" value="1"/>
</dbReference>
<dbReference type="InterPro" id="IPR002645">
    <property type="entry name" value="STAS_dom"/>
</dbReference>
<evidence type="ECO:0000256" key="3">
    <source>
        <dbReference type="ARBA" id="ARBA00022989"/>
    </source>
</evidence>
<feature type="transmembrane region" description="Helical" evidence="5">
    <location>
        <begin position="355"/>
        <end position="386"/>
    </location>
</feature>
<name>A0ABP9FQU6_9ACTN</name>
<feature type="domain" description="STAS" evidence="6">
    <location>
        <begin position="470"/>
        <end position="570"/>
    </location>
</feature>